<evidence type="ECO:0000313" key="2">
    <source>
        <dbReference type="Proteomes" id="UP000768524"/>
    </source>
</evidence>
<accession>A0AAE3BFT3</accession>
<evidence type="ECO:0000313" key="1">
    <source>
        <dbReference type="EMBL" id="MBN3051745.1"/>
    </source>
</evidence>
<dbReference type="Proteomes" id="UP000768524">
    <property type="component" value="Unassembled WGS sequence"/>
</dbReference>
<dbReference type="RefSeq" id="WP_130639920.1">
    <property type="nucleotide sequence ID" value="NZ_JACGEP010000021.1"/>
</dbReference>
<protein>
    <submittedName>
        <fullName evidence="1">Uncharacterized protein</fullName>
    </submittedName>
</protein>
<dbReference type="AlphaFoldDB" id="A0AAE3BFT3"/>
<proteinExistence type="predicted"/>
<reference evidence="1" key="1">
    <citation type="submission" date="2020-07" db="EMBL/GenBank/DDBJ databases">
        <title>A pangenomic view of the genus Pectobacterium provides insights into genome organization, phylogeny, and virulence.</title>
        <authorList>
            <person name="Jonkheer E."/>
            <person name="Brankovics B."/>
            <person name="Houwers I."/>
            <person name="Van Der Wolf J."/>
            <person name="Bonants P."/>
            <person name="Vreeburg R."/>
            <person name="Bollema R."/>
            <person name="De Haan J."/>
            <person name="Berke L."/>
            <person name="De Ridder D."/>
            <person name="Smit S."/>
            <person name="Van Der Lee T.A.J."/>
        </authorList>
    </citation>
    <scope>NUCLEOTIDE SEQUENCE</scope>
    <source>
        <strain evidence="1">NAK:433</strain>
    </source>
</reference>
<name>A0AAE3BFT3_9GAMM</name>
<dbReference type="EMBL" id="JACGEP010000021">
    <property type="protein sequence ID" value="MBN3051745.1"/>
    <property type="molecule type" value="Genomic_DNA"/>
</dbReference>
<sequence>MSGDTSPCLIALIERHLQDNIPSTIASLGGLSVLTAQINTLASSPFLDVLAELSVDAQPTEYTEMDSILLEGFAKCQSPTAFRSAIDVVMHNVPLCKRICTRLAVTLEQRVDAQSSDRESLIAAYALEGLVRLALSSCIKKFIPLKVITTSRPNINGLYAIHAAKLAGVSYTSWSEPDLKDILKEFSKIEDAEGEACFELALVSLSEALNADSVEEQQQLLEQTSLHLRNARAADENRADAVAYAAVIEIIQGFYADIEAAFIDEHIEVLSNAVKDRIMFLDGQHLPEWLHPRADREIQWVRLVRSIQKACKDLARPSWLRAGSVIENLLFVFDADRSFETKGGLGQLLRPRIEASFIRERGQLALLDELLAESAWNQEKKQTAVYLRKRIAELSTSEVPAGKPSFQGQYPKLQQALGSPNLPGALSPEVMLRLETALADRQMHSLNFANPVIQYLLNELLPPLNACNEYTGKVKEHFNELLAQVIMFCKTRQDGGLKQLRDRGSYLRKAEATEFELQQDLWQWLSGNYRECEVLDEVDGIGTGRADLFATFGGHRFVLEMKRHYGCLDRAAAKKYYNQAATYQNTNVKLGFLGVLELSNRSGPPPSLEECIWYESVLPENSNVVRHLIVFRVVGNLNSPSSMSTKPVKPRKKTT</sequence>
<gene>
    <name evidence="1" type="ORF">H4F45_09715</name>
</gene>
<comment type="caution">
    <text evidence="1">The sequence shown here is derived from an EMBL/GenBank/DDBJ whole genome shotgun (WGS) entry which is preliminary data.</text>
</comment>
<organism evidence="1 2">
    <name type="scientific">Pectobacterium brasiliense</name>
    <dbReference type="NCBI Taxonomy" id="180957"/>
    <lineage>
        <taxon>Bacteria</taxon>
        <taxon>Pseudomonadati</taxon>
        <taxon>Pseudomonadota</taxon>
        <taxon>Gammaproteobacteria</taxon>
        <taxon>Enterobacterales</taxon>
        <taxon>Pectobacteriaceae</taxon>
        <taxon>Pectobacterium</taxon>
    </lineage>
</organism>